<dbReference type="InterPro" id="IPR015424">
    <property type="entry name" value="PyrdxlP-dep_Trfase"/>
</dbReference>
<comment type="caution">
    <text evidence="6">The sequence shown here is derived from an EMBL/GenBank/DDBJ whole genome shotgun (WGS) entry which is preliminary data.</text>
</comment>
<keyword evidence="3 4" id="KW-0663">Pyridoxal phosphate</keyword>
<dbReference type="GO" id="GO:0030170">
    <property type="term" value="F:pyridoxal phosphate binding"/>
    <property type="evidence" value="ECO:0007669"/>
    <property type="project" value="InterPro"/>
</dbReference>
<dbReference type="Gene3D" id="3.90.1150.10">
    <property type="entry name" value="Aspartate Aminotransferase, domain 1"/>
    <property type="match status" value="1"/>
</dbReference>
<dbReference type="RefSeq" id="WP_126793768.1">
    <property type="nucleotide sequence ID" value="NZ_PIPI01000008.1"/>
</dbReference>
<dbReference type="PANTHER" id="PTHR11808:SF15">
    <property type="entry name" value="CYSTATHIONINE GAMMA-LYASE"/>
    <property type="match status" value="1"/>
</dbReference>
<keyword evidence="7" id="KW-1185">Reference proteome</keyword>
<dbReference type="EMBL" id="PIPI01000008">
    <property type="protein sequence ID" value="RUO18611.1"/>
    <property type="molecule type" value="Genomic_DNA"/>
</dbReference>
<dbReference type="FunFam" id="3.40.640.10:FF:000046">
    <property type="entry name" value="Cystathionine gamma-lyase"/>
    <property type="match status" value="1"/>
</dbReference>
<comment type="similarity">
    <text evidence="2 5">Belongs to the trans-sulfuration enzymes family.</text>
</comment>
<accession>A0A432VQS1</accession>
<dbReference type="Pfam" id="PF01053">
    <property type="entry name" value="Cys_Met_Meta_PP"/>
    <property type="match status" value="1"/>
</dbReference>
<proteinExistence type="inferred from homology"/>
<dbReference type="GO" id="GO:0004123">
    <property type="term" value="F:cystathionine gamma-lyase activity"/>
    <property type="evidence" value="ECO:0007669"/>
    <property type="project" value="TreeGrafter"/>
</dbReference>
<dbReference type="GO" id="GO:0005737">
    <property type="term" value="C:cytoplasm"/>
    <property type="evidence" value="ECO:0007669"/>
    <property type="project" value="TreeGrafter"/>
</dbReference>
<evidence type="ECO:0000313" key="7">
    <source>
        <dbReference type="Proteomes" id="UP000288212"/>
    </source>
</evidence>
<dbReference type="InterPro" id="IPR054542">
    <property type="entry name" value="Cys_met_metab_PP"/>
</dbReference>
<dbReference type="GO" id="GO:0019346">
    <property type="term" value="P:transsulfuration"/>
    <property type="evidence" value="ECO:0007669"/>
    <property type="project" value="InterPro"/>
</dbReference>
<organism evidence="6 7">
    <name type="scientific">Aliidiomarina haloalkalitolerans</name>
    <dbReference type="NCBI Taxonomy" id="859059"/>
    <lineage>
        <taxon>Bacteria</taxon>
        <taxon>Pseudomonadati</taxon>
        <taxon>Pseudomonadota</taxon>
        <taxon>Gammaproteobacteria</taxon>
        <taxon>Alteromonadales</taxon>
        <taxon>Idiomarinaceae</taxon>
        <taxon>Aliidiomarina</taxon>
    </lineage>
</organism>
<name>A0A432VQS1_9GAMM</name>
<evidence type="ECO:0000256" key="3">
    <source>
        <dbReference type="ARBA" id="ARBA00022898"/>
    </source>
</evidence>
<dbReference type="CDD" id="cd00614">
    <property type="entry name" value="CGS_like"/>
    <property type="match status" value="1"/>
</dbReference>
<dbReference type="GO" id="GO:0019343">
    <property type="term" value="P:cysteine biosynthetic process via cystathionine"/>
    <property type="evidence" value="ECO:0007669"/>
    <property type="project" value="TreeGrafter"/>
</dbReference>
<comment type="cofactor">
    <cofactor evidence="1 5">
        <name>pyridoxal 5'-phosphate</name>
        <dbReference type="ChEBI" id="CHEBI:597326"/>
    </cofactor>
</comment>
<evidence type="ECO:0000256" key="2">
    <source>
        <dbReference type="ARBA" id="ARBA00009077"/>
    </source>
</evidence>
<evidence type="ECO:0000256" key="1">
    <source>
        <dbReference type="ARBA" id="ARBA00001933"/>
    </source>
</evidence>
<dbReference type="PIRSF" id="PIRSF001434">
    <property type="entry name" value="CGS"/>
    <property type="match status" value="1"/>
</dbReference>
<dbReference type="InterPro" id="IPR000277">
    <property type="entry name" value="Cys/Met-Metab_PyrdxlP-dep_enz"/>
</dbReference>
<protein>
    <submittedName>
        <fullName evidence="6">Cystathionine gamma-synthase</fullName>
    </submittedName>
</protein>
<evidence type="ECO:0000256" key="5">
    <source>
        <dbReference type="RuleBase" id="RU362118"/>
    </source>
</evidence>
<gene>
    <name evidence="6" type="ORF">CWE06_10210</name>
</gene>
<dbReference type="PROSITE" id="PS00868">
    <property type="entry name" value="CYS_MET_METAB_PP"/>
    <property type="match status" value="1"/>
</dbReference>
<evidence type="ECO:0000313" key="6">
    <source>
        <dbReference type="EMBL" id="RUO18611.1"/>
    </source>
</evidence>
<evidence type="ECO:0000256" key="4">
    <source>
        <dbReference type="PIRSR" id="PIRSR001434-2"/>
    </source>
</evidence>
<dbReference type="Proteomes" id="UP000288212">
    <property type="component" value="Unassembled WGS sequence"/>
</dbReference>
<reference evidence="6 7" key="1">
    <citation type="journal article" date="2011" name="Front. Microbiol.">
        <title>Genomic signatures of strain selection and enhancement in Bacillus atrophaeus var. globigii, a historical biowarfare simulant.</title>
        <authorList>
            <person name="Gibbons H.S."/>
            <person name="Broomall S.M."/>
            <person name="McNew L.A."/>
            <person name="Daligault H."/>
            <person name="Chapman C."/>
            <person name="Bruce D."/>
            <person name="Karavis M."/>
            <person name="Krepps M."/>
            <person name="McGregor P.A."/>
            <person name="Hong C."/>
            <person name="Park K.H."/>
            <person name="Akmal A."/>
            <person name="Feldman A."/>
            <person name="Lin J.S."/>
            <person name="Chang W.E."/>
            <person name="Higgs B.W."/>
            <person name="Demirev P."/>
            <person name="Lindquist J."/>
            <person name="Liem A."/>
            <person name="Fochler E."/>
            <person name="Read T.D."/>
            <person name="Tapia R."/>
            <person name="Johnson S."/>
            <person name="Bishop-Lilly K.A."/>
            <person name="Detter C."/>
            <person name="Han C."/>
            <person name="Sozhamannan S."/>
            <person name="Rosenzweig C.N."/>
            <person name="Skowronski E.W."/>
        </authorList>
    </citation>
    <scope>NUCLEOTIDE SEQUENCE [LARGE SCALE GENOMIC DNA]</scope>
    <source>
        <strain evidence="6 7">AK5</strain>
    </source>
</reference>
<dbReference type="Gene3D" id="3.40.640.10">
    <property type="entry name" value="Type I PLP-dependent aspartate aminotransferase-like (Major domain)"/>
    <property type="match status" value="1"/>
</dbReference>
<dbReference type="OrthoDB" id="9805807at2"/>
<dbReference type="AlphaFoldDB" id="A0A432VQS1"/>
<dbReference type="InterPro" id="IPR015422">
    <property type="entry name" value="PyrdxlP-dep_Trfase_small"/>
</dbReference>
<dbReference type="PANTHER" id="PTHR11808">
    <property type="entry name" value="TRANS-SULFURATION ENZYME FAMILY MEMBER"/>
    <property type="match status" value="1"/>
</dbReference>
<dbReference type="InterPro" id="IPR015421">
    <property type="entry name" value="PyrdxlP-dep_Trfase_major"/>
</dbReference>
<feature type="modified residue" description="N6-(pyridoxal phosphate)lysine" evidence="4">
    <location>
        <position position="209"/>
    </location>
</feature>
<dbReference type="SUPFAM" id="SSF53383">
    <property type="entry name" value="PLP-dependent transferases"/>
    <property type="match status" value="1"/>
</dbReference>
<sequence>MTQHKQAGLSIQTRVAQALGFIDEQTKGLVPPIYPSTTYLRDADNHYRSGLIYSRDDNPTYRVVEGVLADIESGADAMLFGSGMAAAVSVFQALRPGDHVIAPKVMYWALRNWLIDFSKTWGVGIDFVNTSDIDAIAAAIQPAKTKLIWLETPANPMWHIADIRAAVDEAQKQSQAHPIRVAVDSTVATPVLSRPLELGADIVMHSATKYLNGHSDVIAGALICADKDDEFWLRIRKVRRQGGAVLSPQDSAQLLRGMRTLVLRVRTSCESAMFLAEQLQQTDDVVEVLYPGLPSFADHATALKQMEGGFGGMLSIRVRGGAKAAIEIAARTQLWKRATSLGGVESLIEHRASIEGEDTPVPNDLLRLSVGIEDAQELLADLVQAIQAAHS</sequence>